<comment type="similarity">
    <text evidence="3 19">Belongs to the CcoP / FixP family.</text>
</comment>
<evidence type="ECO:0000256" key="10">
    <source>
        <dbReference type="ARBA" id="ARBA00022723"/>
    </source>
</evidence>
<evidence type="ECO:0000256" key="8">
    <source>
        <dbReference type="ARBA" id="ARBA00022660"/>
    </source>
</evidence>
<dbReference type="GO" id="GO:0016491">
    <property type="term" value="F:oxidoreductase activity"/>
    <property type="evidence" value="ECO:0007669"/>
    <property type="project" value="UniProtKB-KW"/>
</dbReference>
<reference evidence="24 25" key="1">
    <citation type="submission" date="2016-11" db="EMBL/GenBank/DDBJ databases">
        <title>Mixed transmission modes and dynamic genome evolution in an obligate animal-bacterial symbiosis.</title>
        <authorList>
            <person name="Russell S.L."/>
            <person name="Corbett-Detig R.B."/>
            <person name="Cavanaugh C.M."/>
        </authorList>
    </citation>
    <scope>NUCLEOTIDE SEQUENCE [LARGE SCALE GENOMIC DNA]</scope>
    <source>
        <strain evidence="24">Sp-SM6</strain>
    </source>
</reference>
<keyword evidence="13 19" id="KW-0249">Electron transport</keyword>
<proteinExistence type="inferred from homology"/>
<evidence type="ECO:0000256" key="5">
    <source>
        <dbReference type="ARBA" id="ARBA00022475"/>
    </source>
</evidence>
<evidence type="ECO:0000256" key="7">
    <source>
        <dbReference type="ARBA" id="ARBA00022617"/>
    </source>
</evidence>
<evidence type="ECO:0000256" key="3">
    <source>
        <dbReference type="ARBA" id="ARBA00006113"/>
    </source>
</evidence>
<evidence type="ECO:0000313" key="25">
    <source>
        <dbReference type="Proteomes" id="UP000190198"/>
    </source>
</evidence>
<keyword evidence="25" id="KW-1185">Reference proteome</keyword>
<feature type="transmembrane region" description="Helical" evidence="22">
    <location>
        <begin position="59"/>
        <end position="77"/>
    </location>
</feature>
<feature type="domain" description="Cytochrome c" evidence="23">
    <location>
        <begin position="217"/>
        <end position="299"/>
    </location>
</feature>
<dbReference type="InterPro" id="IPR004678">
    <property type="entry name" value="Cyt_c_oxidase_cbb3_su3"/>
</dbReference>
<evidence type="ECO:0000256" key="14">
    <source>
        <dbReference type="ARBA" id="ARBA00022989"/>
    </source>
</evidence>
<evidence type="ECO:0000256" key="4">
    <source>
        <dbReference type="ARBA" id="ARBA00022448"/>
    </source>
</evidence>
<feature type="binding site" description="axial binding residue" evidence="20">
    <location>
        <position position="235"/>
    </location>
    <ligand>
        <name>heme c</name>
        <dbReference type="ChEBI" id="CHEBI:61717"/>
        <label>2</label>
    </ligand>
    <ligandPart>
        <name>Fe</name>
        <dbReference type="ChEBI" id="CHEBI:18248"/>
    </ligandPart>
</feature>
<feature type="domain" description="Cytochrome c" evidence="23">
    <location>
        <begin position="130"/>
        <end position="209"/>
    </location>
</feature>
<dbReference type="EMBL" id="MPRK01000067">
    <property type="protein sequence ID" value="OOZ41163.1"/>
    <property type="molecule type" value="Genomic_DNA"/>
</dbReference>
<feature type="binding site" description="covalent" evidence="21">
    <location>
        <position position="234"/>
    </location>
    <ligand>
        <name>heme c</name>
        <dbReference type="ChEBI" id="CHEBI:61717"/>
        <label>2</label>
    </ligand>
</feature>
<sequence length="300" mass="33057">MSSFWSNWIIILTVGNILACIWLIWWTMRKRAGEAESGDVTGHTWDEDLQEYNNPLPRWWLWMFWITIIFAGGYLAYFPGLGLFQGAGHWSSTGQYESEMQTATEKYDPIFKKYAAIGIDDLASKSENEEALAMGKRMYLSYCSQCHGSTATGATGYPNLADNDWLWGGSPEKIKETILNGRRGVMIPHKGRVDEAQLAQLTDYVFSLSGREGIDAASAEAGKGQFLALGCVGCHGMDGKGNQALGAPNLTDNVWLYGGSAGVVQKTILEGRQGVMPAHQEFLGDDKSHLIAAYIYSLSN</sequence>
<dbReference type="RefSeq" id="WP_078476724.1">
    <property type="nucleotide sequence ID" value="NZ_MPRK01000067.1"/>
</dbReference>
<dbReference type="PANTHER" id="PTHR33751:SF1">
    <property type="entry name" value="CBB3-TYPE CYTOCHROME C OXIDASE SUBUNIT FIXP"/>
    <property type="match status" value="1"/>
</dbReference>
<accession>A0A1T2L7V5</accession>
<comment type="pathway">
    <text evidence="2 19">Energy metabolism; oxidative phosphorylation.</text>
</comment>
<evidence type="ECO:0000256" key="9">
    <source>
        <dbReference type="ARBA" id="ARBA00022692"/>
    </source>
</evidence>
<dbReference type="InterPro" id="IPR038414">
    <property type="entry name" value="CcoP_N_sf"/>
</dbReference>
<keyword evidence="11" id="KW-0677">Repeat</keyword>
<evidence type="ECO:0000256" key="1">
    <source>
        <dbReference type="ARBA" id="ARBA00004533"/>
    </source>
</evidence>
<comment type="subunit">
    <text evidence="19">Component of the cbb3-type cytochrome c oxidase.</text>
</comment>
<keyword evidence="6 19" id="KW-0997">Cell inner membrane</keyword>
<comment type="subcellular location">
    <subcellularLocation>
        <location evidence="1 19">Cell inner membrane</location>
    </subcellularLocation>
</comment>
<evidence type="ECO:0000256" key="21">
    <source>
        <dbReference type="PIRSR" id="PIRSR000006-2"/>
    </source>
</evidence>
<feature type="binding site" description="axial binding residue" evidence="20">
    <location>
        <position position="186"/>
    </location>
    <ligand>
        <name>heme c</name>
        <dbReference type="ChEBI" id="CHEBI:61717"/>
        <label>2</label>
    </ligand>
    <ligandPart>
        <name>Fe</name>
        <dbReference type="ChEBI" id="CHEBI:18248"/>
    </ligandPart>
</feature>
<keyword evidence="5 19" id="KW-1003">Cell membrane</keyword>
<dbReference type="AlphaFoldDB" id="A0A1T2L7V5"/>
<name>A0A1T2L7V5_9GAMM</name>
<dbReference type="Gene3D" id="6.10.280.130">
    <property type="match status" value="1"/>
</dbReference>
<keyword evidence="9 22" id="KW-0812">Transmembrane</keyword>
<dbReference type="PIRSF" id="PIRSF000006">
    <property type="entry name" value="Cbb3-Cox_fixP"/>
    <property type="match status" value="1"/>
</dbReference>
<gene>
    <name evidence="24" type="ORF">BOW52_04950</name>
</gene>
<dbReference type="SUPFAM" id="SSF46626">
    <property type="entry name" value="Cytochrome c"/>
    <property type="match status" value="2"/>
</dbReference>
<dbReference type="InterPro" id="IPR009056">
    <property type="entry name" value="Cyt_c-like_dom"/>
</dbReference>
<dbReference type="GO" id="GO:0046872">
    <property type="term" value="F:metal ion binding"/>
    <property type="evidence" value="ECO:0007669"/>
    <property type="project" value="UniProtKB-KW"/>
</dbReference>
<dbReference type="OrthoDB" id="9811281at2"/>
<dbReference type="Proteomes" id="UP000190198">
    <property type="component" value="Unassembled WGS sequence"/>
</dbReference>
<keyword evidence="17 19" id="KW-0406">Ion transport</keyword>
<dbReference type="UniPathway" id="UPA00705"/>
<dbReference type="InterPro" id="IPR036909">
    <property type="entry name" value="Cyt_c-like_dom_sf"/>
</dbReference>
<evidence type="ECO:0000256" key="11">
    <source>
        <dbReference type="ARBA" id="ARBA00022737"/>
    </source>
</evidence>
<feature type="transmembrane region" description="Helical" evidence="22">
    <location>
        <begin position="7"/>
        <end position="28"/>
    </location>
</feature>
<dbReference type="InterPro" id="IPR050597">
    <property type="entry name" value="Cytochrome_c_Oxidase_Subunit"/>
</dbReference>
<evidence type="ECO:0000256" key="16">
    <source>
        <dbReference type="ARBA" id="ARBA00023004"/>
    </source>
</evidence>
<dbReference type="InterPro" id="IPR032858">
    <property type="entry name" value="CcoP_N"/>
</dbReference>
<keyword evidence="16 19" id="KW-0408">Iron</keyword>
<evidence type="ECO:0000256" key="19">
    <source>
        <dbReference type="PIRNR" id="PIRNR000006"/>
    </source>
</evidence>
<comment type="cofactor">
    <cofactor evidence="19 21">
        <name>heme c</name>
        <dbReference type="ChEBI" id="CHEBI:61717"/>
    </cofactor>
    <text evidence="19 21">Binds 2 heme C groups per subunit.</text>
</comment>
<dbReference type="PROSITE" id="PS51007">
    <property type="entry name" value="CYTC"/>
    <property type="match status" value="2"/>
</dbReference>
<keyword evidence="4 19" id="KW-0813">Transport</keyword>
<keyword evidence="12 19" id="KW-0375">Hydrogen ion transport</keyword>
<dbReference type="Gene3D" id="1.10.760.10">
    <property type="entry name" value="Cytochrome c-like domain"/>
    <property type="match status" value="2"/>
</dbReference>
<keyword evidence="8 19" id="KW-0679">Respiratory chain</keyword>
<feature type="binding site" description="axial binding residue" evidence="20">
    <location>
        <position position="276"/>
    </location>
    <ligand>
        <name>heme c</name>
        <dbReference type="ChEBI" id="CHEBI:61717"/>
        <label>1</label>
    </ligand>
    <ligandPart>
        <name>Fe</name>
        <dbReference type="ChEBI" id="CHEBI:18248"/>
    </ligandPart>
</feature>
<keyword evidence="14 22" id="KW-1133">Transmembrane helix</keyword>
<keyword evidence="15 19" id="KW-0560">Oxidoreductase</keyword>
<feature type="binding site" description="covalent" evidence="21">
    <location>
        <position position="146"/>
    </location>
    <ligand>
        <name>heme c</name>
        <dbReference type="ChEBI" id="CHEBI:61717"/>
        <label>1</label>
    </ligand>
</feature>
<feature type="binding site" description="covalent" evidence="21">
    <location>
        <position position="231"/>
    </location>
    <ligand>
        <name>heme c</name>
        <dbReference type="ChEBI" id="CHEBI:61717"/>
        <label>2</label>
    </ligand>
</feature>
<dbReference type="NCBIfam" id="TIGR00782">
    <property type="entry name" value="ccoP"/>
    <property type="match status" value="1"/>
</dbReference>
<keyword evidence="7 19" id="KW-0349">Heme</keyword>
<evidence type="ECO:0000256" key="18">
    <source>
        <dbReference type="ARBA" id="ARBA00023136"/>
    </source>
</evidence>
<dbReference type="Pfam" id="PF13442">
    <property type="entry name" value="Cytochrome_CBB3"/>
    <property type="match status" value="2"/>
</dbReference>
<evidence type="ECO:0000259" key="23">
    <source>
        <dbReference type="PROSITE" id="PS51007"/>
    </source>
</evidence>
<dbReference type="GO" id="GO:1902600">
    <property type="term" value="P:proton transmembrane transport"/>
    <property type="evidence" value="ECO:0007669"/>
    <property type="project" value="UniProtKB-KW"/>
</dbReference>
<evidence type="ECO:0000256" key="2">
    <source>
        <dbReference type="ARBA" id="ARBA00004673"/>
    </source>
</evidence>
<dbReference type="GO" id="GO:0005886">
    <property type="term" value="C:plasma membrane"/>
    <property type="evidence" value="ECO:0007669"/>
    <property type="project" value="UniProtKB-SubCell"/>
</dbReference>
<comment type="function">
    <text evidence="19">C-type cytochrome. Part of the cbb3-type cytochrome c oxidase complex.</text>
</comment>
<evidence type="ECO:0000313" key="24">
    <source>
        <dbReference type="EMBL" id="OOZ41163.1"/>
    </source>
</evidence>
<dbReference type="GO" id="GO:0020037">
    <property type="term" value="F:heme binding"/>
    <property type="evidence" value="ECO:0007669"/>
    <property type="project" value="InterPro"/>
</dbReference>
<feature type="binding site" description="covalent" evidence="21">
    <location>
        <position position="143"/>
    </location>
    <ligand>
        <name>heme c</name>
        <dbReference type="ChEBI" id="CHEBI:61717"/>
        <label>1</label>
    </ligand>
</feature>
<evidence type="ECO:0000256" key="22">
    <source>
        <dbReference type="SAM" id="Phobius"/>
    </source>
</evidence>
<organism evidence="24 25">
    <name type="scientific">Solemya elarraichensis gill symbiont</name>
    <dbReference type="NCBI Taxonomy" id="1918949"/>
    <lineage>
        <taxon>Bacteria</taxon>
        <taxon>Pseudomonadati</taxon>
        <taxon>Pseudomonadota</taxon>
        <taxon>Gammaproteobacteria</taxon>
        <taxon>sulfur-oxidizing symbionts</taxon>
    </lineage>
</organism>
<dbReference type="PANTHER" id="PTHR33751">
    <property type="entry name" value="CBB3-TYPE CYTOCHROME C OXIDASE SUBUNIT FIXP"/>
    <property type="match status" value="1"/>
</dbReference>
<evidence type="ECO:0000256" key="12">
    <source>
        <dbReference type="ARBA" id="ARBA00022781"/>
    </source>
</evidence>
<evidence type="ECO:0000256" key="6">
    <source>
        <dbReference type="ARBA" id="ARBA00022519"/>
    </source>
</evidence>
<evidence type="ECO:0000256" key="15">
    <source>
        <dbReference type="ARBA" id="ARBA00023002"/>
    </source>
</evidence>
<dbReference type="GO" id="GO:0006119">
    <property type="term" value="P:oxidative phosphorylation"/>
    <property type="evidence" value="ECO:0007669"/>
    <property type="project" value="UniProtKB-UniPathway"/>
</dbReference>
<evidence type="ECO:0000256" key="17">
    <source>
        <dbReference type="ARBA" id="ARBA00023065"/>
    </source>
</evidence>
<keyword evidence="18 19" id="KW-0472">Membrane</keyword>
<keyword evidence="10 19" id="KW-0479">Metal-binding</keyword>
<evidence type="ECO:0000256" key="13">
    <source>
        <dbReference type="ARBA" id="ARBA00022982"/>
    </source>
</evidence>
<dbReference type="GO" id="GO:0009055">
    <property type="term" value="F:electron transfer activity"/>
    <property type="evidence" value="ECO:0007669"/>
    <property type="project" value="InterPro"/>
</dbReference>
<comment type="caution">
    <text evidence="24">The sequence shown here is derived from an EMBL/GenBank/DDBJ whole genome shotgun (WGS) entry which is preliminary data.</text>
</comment>
<dbReference type="Pfam" id="PF14715">
    <property type="entry name" value="FixP_N"/>
    <property type="match status" value="1"/>
</dbReference>
<feature type="binding site" description="axial binding residue" evidence="20">
    <location>
        <position position="147"/>
    </location>
    <ligand>
        <name>heme c</name>
        <dbReference type="ChEBI" id="CHEBI:61717"/>
        <label>1</label>
    </ligand>
    <ligandPart>
        <name>Fe</name>
        <dbReference type="ChEBI" id="CHEBI:18248"/>
    </ligandPart>
</feature>
<protein>
    <recommendedName>
        <fullName evidence="19">Cbb3-type cytochrome c oxidase subunit</fullName>
    </recommendedName>
</protein>
<evidence type="ECO:0000256" key="20">
    <source>
        <dbReference type="PIRSR" id="PIRSR000006-1"/>
    </source>
</evidence>